<feature type="compositionally biased region" description="Polar residues" evidence="8">
    <location>
        <begin position="54"/>
        <end position="68"/>
    </location>
</feature>
<evidence type="ECO:0000256" key="2">
    <source>
        <dbReference type="ARBA" id="ARBA00022723"/>
    </source>
</evidence>
<comment type="subcellular location">
    <subcellularLocation>
        <location evidence="1">Nucleus</location>
    </subcellularLocation>
</comment>
<feature type="compositionally biased region" description="Basic residues" evidence="8">
    <location>
        <begin position="236"/>
        <end position="251"/>
    </location>
</feature>
<dbReference type="FunFam" id="3.30.160.60:FF:000340">
    <property type="entry name" value="zinc finger protein 473 isoform X1"/>
    <property type="match status" value="1"/>
</dbReference>
<accession>A0A7S1TG83</accession>
<dbReference type="SMART" id="SM00355">
    <property type="entry name" value="ZnF_C2H2"/>
    <property type="match status" value="5"/>
</dbReference>
<dbReference type="InterPro" id="IPR050888">
    <property type="entry name" value="ZnF_C2H2-type_TF"/>
</dbReference>
<feature type="compositionally biased region" description="Basic residues" evidence="8">
    <location>
        <begin position="212"/>
        <end position="228"/>
    </location>
</feature>
<proteinExistence type="predicted"/>
<keyword evidence="5" id="KW-0862">Zinc</keyword>
<evidence type="ECO:0000256" key="5">
    <source>
        <dbReference type="ARBA" id="ARBA00022833"/>
    </source>
</evidence>
<dbReference type="PROSITE" id="PS00028">
    <property type="entry name" value="ZINC_FINGER_C2H2_1"/>
    <property type="match status" value="2"/>
</dbReference>
<keyword evidence="6" id="KW-0539">Nucleus</keyword>
<gene>
    <name evidence="10" type="ORF">CCAE0312_LOCUS7002</name>
</gene>
<feature type="domain" description="C2H2-type" evidence="9">
    <location>
        <begin position="560"/>
        <end position="583"/>
    </location>
</feature>
<feature type="region of interest" description="Disordered" evidence="8">
    <location>
        <begin position="169"/>
        <end position="251"/>
    </location>
</feature>
<dbReference type="InterPro" id="IPR036236">
    <property type="entry name" value="Znf_C2H2_sf"/>
</dbReference>
<evidence type="ECO:0000256" key="1">
    <source>
        <dbReference type="ARBA" id="ARBA00004123"/>
    </source>
</evidence>
<feature type="region of interest" description="Disordered" evidence="8">
    <location>
        <begin position="78"/>
        <end position="97"/>
    </location>
</feature>
<evidence type="ECO:0000256" key="7">
    <source>
        <dbReference type="PROSITE-ProRule" id="PRU00042"/>
    </source>
</evidence>
<dbReference type="InterPro" id="IPR013087">
    <property type="entry name" value="Znf_C2H2_type"/>
</dbReference>
<dbReference type="AlphaFoldDB" id="A0A7S1TG83"/>
<feature type="domain" description="C2H2-type" evidence="9">
    <location>
        <begin position="663"/>
        <end position="690"/>
    </location>
</feature>
<feature type="region of interest" description="Disordered" evidence="8">
    <location>
        <begin position="21"/>
        <end position="71"/>
    </location>
</feature>
<organism evidence="10">
    <name type="scientific">Compsopogon caeruleus</name>
    <dbReference type="NCBI Taxonomy" id="31354"/>
    <lineage>
        <taxon>Eukaryota</taxon>
        <taxon>Rhodophyta</taxon>
        <taxon>Compsopogonophyceae</taxon>
        <taxon>Compsopogonales</taxon>
        <taxon>Compsopogonaceae</taxon>
        <taxon>Compsopogon</taxon>
    </lineage>
</organism>
<evidence type="ECO:0000256" key="3">
    <source>
        <dbReference type="ARBA" id="ARBA00022737"/>
    </source>
</evidence>
<dbReference type="PROSITE" id="PS50157">
    <property type="entry name" value="ZINC_FINGER_C2H2_2"/>
    <property type="match status" value="2"/>
</dbReference>
<dbReference type="GO" id="GO:0008270">
    <property type="term" value="F:zinc ion binding"/>
    <property type="evidence" value="ECO:0007669"/>
    <property type="project" value="UniProtKB-KW"/>
</dbReference>
<evidence type="ECO:0000259" key="9">
    <source>
        <dbReference type="PROSITE" id="PS50157"/>
    </source>
</evidence>
<feature type="compositionally biased region" description="Basic and acidic residues" evidence="8">
    <location>
        <begin position="78"/>
        <end position="88"/>
    </location>
</feature>
<feature type="compositionally biased region" description="Basic and acidic residues" evidence="8">
    <location>
        <begin position="26"/>
        <end position="52"/>
    </location>
</feature>
<evidence type="ECO:0000256" key="8">
    <source>
        <dbReference type="SAM" id="MobiDB-lite"/>
    </source>
</evidence>
<dbReference type="EMBL" id="HBGH01012561">
    <property type="protein sequence ID" value="CAD9234912.1"/>
    <property type="molecule type" value="Transcribed_RNA"/>
</dbReference>
<name>A0A7S1TG83_9RHOD</name>
<feature type="compositionally biased region" description="Basic and acidic residues" evidence="8">
    <location>
        <begin position="105"/>
        <end position="128"/>
    </location>
</feature>
<keyword evidence="3" id="KW-0677">Repeat</keyword>
<dbReference type="Gene3D" id="3.30.160.60">
    <property type="entry name" value="Classic Zinc Finger"/>
    <property type="match status" value="4"/>
</dbReference>
<keyword evidence="4 7" id="KW-0863">Zinc-finger</keyword>
<dbReference type="GO" id="GO:0005634">
    <property type="term" value="C:nucleus"/>
    <property type="evidence" value="ECO:0007669"/>
    <property type="project" value="UniProtKB-SubCell"/>
</dbReference>
<sequence length="763" mass="86667">MKEMDGLGKVEMERLDMISKSRGKRVREGEVCGIDEKGKRGLRREEREEWKEGSWNQSEHGGEASSNRVVVVDNDEFKVQKSSGEEVQRGIPLKDPILDRVNLMAREEKDQSQEKKENSIAKGTRKEQGSGSKESSAEKRPTRPRRRVGKREGSLSEQLLAEALCSLSRRRVQPSKRSQSSEENTCTAMFSGDLSGHRTETEDESVCSRARNGNHRRPTSKRRKRSSRAAREQRPRKSRQRSSGTFHRRTFSKTENQRIRLVLSAIEEDGADNYNGDALLAPFLRLHARSDTHGIASRDLENAALVAVRLRATGGPMAPIGEIRYDVLVVPEITMEFWVIGRAFVVFPADAPSPPEELPSLSKFRKISNSVYVVTFAIAAASFTKAFVLQRSNEEVDFIDIGITPVGLLVSDQWRAGDNVDSRLRHGGVPYSDFSGRVHGITSCESFTEQFHKSIFWNEVDPSPRMWGHKMQREYGLALCAVADLFISVGVKMHFERRITHRDDSSWIRTSSEVISHINGAFDPARDAILIYYVSREPEGVFYREDTVMVTGYHTGFRPFHCDTCGKSFNRPDKFVRHRREHATRGVTCRVCRKYFLNHLYEGHLETHSIRTVWCEVCGKGFTAAGLKRHRRVHEKLSPLSSSATPKALPKQQRVSTPLTASLECTFCAKRFSLKHNLKAHMRIHSGDRPYRCDCGRSYRWYSSLRKHGVRCHEPKYPPLAPRPHLLPALSGSIVTSDERNGVKENQELDENSPRPSLSLDLR</sequence>
<feature type="region of interest" description="Disordered" evidence="8">
    <location>
        <begin position="102"/>
        <end position="155"/>
    </location>
</feature>
<keyword evidence="2" id="KW-0479">Metal-binding</keyword>
<feature type="compositionally biased region" description="Polar residues" evidence="8">
    <location>
        <begin position="175"/>
        <end position="188"/>
    </location>
</feature>
<dbReference type="SUPFAM" id="SSF57667">
    <property type="entry name" value="beta-beta-alpha zinc fingers"/>
    <property type="match status" value="2"/>
</dbReference>
<reference evidence="10" key="1">
    <citation type="submission" date="2021-01" db="EMBL/GenBank/DDBJ databases">
        <authorList>
            <person name="Corre E."/>
            <person name="Pelletier E."/>
            <person name="Niang G."/>
            <person name="Scheremetjew M."/>
            <person name="Finn R."/>
            <person name="Kale V."/>
            <person name="Holt S."/>
            <person name="Cochrane G."/>
            <person name="Meng A."/>
            <person name="Brown T."/>
            <person name="Cohen L."/>
        </authorList>
    </citation>
    <scope>NUCLEOTIDE SEQUENCE</scope>
    <source>
        <strain evidence="10">SAG 36.94</strain>
    </source>
</reference>
<dbReference type="Pfam" id="PF00096">
    <property type="entry name" value="zf-C2H2"/>
    <property type="match status" value="3"/>
</dbReference>
<feature type="compositionally biased region" description="Basic and acidic residues" evidence="8">
    <location>
        <begin position="737"/>
        <end position="747"/>
    </location>
</feature>
<evidence type="ECO:0000256" key="4">
    <source>
        <dbReference type="ARBA" id="ARBA00022771"/>
    </source>
</evidence>
<dbReference type="PANTHER" id="PTHR24406">
    <property type="entry name" value="TRANSCRIPTIONAL REPRESSOR CTCFL-RELATED"/>
    <property type="match status" value="1"/>
</dbReference>
<feature type="region of interest" description="Disordered" evidence="8">
    <location>
        <begin position="736"/>
        <end position="763"/>
    </location>
</feature>
<evidence type="ECO:0000313" key="10">
    <source>
        <dbReference type="EMBL" id="CAD9234912.1"/>
    </source>
</evidence>
<protein>
    <recommendedName>
        <fullName evidence="9">C2H2-type domain-containing protein</fullName>
    </recommendedName>
</protein>
<dbReference type="FunFam" id="3.30.160.60:FF:000145">
    <property type="entry name" value="Zinc finger protein 574"/>
    <property type="match status" value="1"/>
</dbReference>
<evidence type="ECO:0000256" key="6">
    <source>
        <dbReference type="ARBA" id="ARBA00023242"/>
    </source>
</evidence>